<dbReference type="Gene3D" id="2.60.120.920">
    <property type="match status" value="1"/>
</dbReference>
<dbReference type="STRING" id="619300.G3ASQ4"/>
<dbReference type="SMART" id="SM00449">
    <property type="entry name" value="SPRY"/>
    <property type="match status" value="1"/>
</dbReference>
<feature type="compositionally biased region" description="Basic and acidic residues" evidence="4">
    <location>
        <begin position="50"/>
        <end position="62"/>
    </location>
</feature>
<dbReference type="RefSeq" id="XP_007377151.1">
    <property type="nucleotide sequence ID" value="XM_007377089.1"/>
</dbReference>
<keyword evidence="2" id="KW-0539">Nucleus</keyword>
<evidence type="ECO:0000256" key="2">
    <source>
        <dbReference type="ARBA" id="ARBA00023242"/>
    </source>
</evidence>
<feature type="region of interest" description="Disordered" evidence="4">
    <location>
        <begin position="1"/>
        <end position="62"/>
    </location>
</feature>
<dbReference type="PANTHER" id="PTHR10598">
    <property type="entry name" value="SET1/ASH2 HISTONE METHYLTRANSFERASE COMPLEX SUBUNIT ASH2"/>
    <property type="match status" value="1"/>
</dbReference>
<organism evidence="7">
    <name type="scientific">Spathaspora passalidarum (strain NRRL Y-27907 / 11-Y1)</name>
    <dbReference type="NCBI Taxonomy" id="619300"/>
    <lineage>
        <taxon>Eukaryota</taxon>
        <taxon>Fungi</taxon>
        <taxon>Dikarya</taxon>
        <taxon>Ascomycota</taxon>
        <taxon>Saccharomycotina</taxon>
        <taxon>Pichiomycetes</taxon>
        <taxon>Debaryomycetaceae</taxon>
        <taxon>Spathaspora</taxon>
    </lineage>
</organism>
<dbReference type="eggNOG" id="KOG2626">
    <property type="taxonomic scope" value="Eukaryota"/>
</dbReference>
<dbReference type="InterPro" id="IPR003877">
    <property type="entry name" value="SPRY_dom"/>
</dbReference>
<name>G3ASQ4_SPAPN</name>
<dbReference type="EMBL" id="GL996504">
    <property type="protein sequence ID" value="EGW31118.1"/>
    <property type="molecule type" value="Genomic_DNA"/>
</dbReference>
<dbReference type="GeneID" id="18871655"/>
<feature type="domain" description="B30.2/SPRY" evidence="5">
    <location>
        <begin position="123"/>
        <end position="303"/>
    </location>
</feature>
<comment type="subcellular location">
    <subcellularLocation>
        <location evidence="1">Nucleus</location>
    </subcellularLocation>
</comment>
<feature type="compositionally biased region" description="Polar residues" evidence="4">
    <location>
        <begin position="25"/>
        <end position="44"/>
    </location>
</feature>
<dbReference type="InterPro" id="IPR037353">
    <property type="entry name" value="ASH2"/>
</dbReference>
<dbReference type="PROSITE" id="PS50188">
    <property type="entry name" value="B302_SPRY"/>
    <property type="match status" value="1"/>
</dbReference>
<gene>
    <name evidence="6" type="ORF">SPAPADRAFT_52290</name>
</gene>
<accession>G3ASQ4</accession>
<protein>
    <recommendedName>
        <fullName evidence="5">B30.2/SPRY domain-containing protein</fullName>
    </recommendedName>
</protein>
<dbReference type="HOGENOM" id="CLU_014420_4_0_1"/>
<dbReference type="InterPro" id="IPR043136">
    <property type="entry name" value="B30.2/SPRY_sf"/>
</dbReference>
<dbReference type="GO" id="GO:0048188">
    <property type="term" value="C:Set1C/COMPASS complex"/>
    <property type="evidence" value="ECO:0007669"/>
    <property type="project" value="InterPro"/>
</dbReference>
<evidence type="ECO:0000256" key="4">
    <source>
        <dbReference type="SAM" id="MobiDB-lite"/>
    </source>
</evidence>
<dbReference type="InterPro" id="IPR001870">
    <property type="entry name" value="B30.2/SPRY"/>
</dbReference>
<dbReference type="SUPFAM" id="SSF49899">
    <property type="entry name" value="Concanavalin A-like lectins/glucanases"/>
    <property type="match status" value="1"/>
</dbReference>
<evidence type="ECO:0000256" key="3">
    <source>
        <dbReference type="ARBA" id="ARBA00038149"/>
    </source>
</evidence>
<sequence length="484" mass="55563">MSELTKEVSEEPSIEPQVQELTAEIDSSQPIDSSTSANAHSYSTRSKHRAQQDEHELKSKLKQKEHNVVVYPRLKPIPFKHSDLLVNSVQPSFTEATTVRDMKFYQCEDLPINKRGFKYKPCRPNPEFQSNLYSTTDIPPYHVCVDLFDRSPGIIFDNDLTTVSTLQGWRSARANVGIREGSYYFEFEIVNSCEDNSHVRIGLARREASLEAPVGFDAYSYGIRDISGEYITTSRRKTVCIDQGFKSGDVIGFLVELPSLSKHKQAVAKFVEEKLIEAKVNPNKETGKKKRKTTKKPVDLQENVKFNIHDNIIRDQIPIRYKNSLYYEQFEYTTTKTMDHLLNPITVFGEKAVLENDDKTKSIPIIPNSRIRLFKNGIEQQEIKDLYSFLPTNLEHTDDLSLSANLNQQQNPNYRNSDDGTLGYYPMLSTFQHGVVKLNPGPDFKYPPVTSVKPLCSRYDETVVEEWLWDIIDEVEAEYLDSFE</sequence>
<dbReference type="GO" id="GO:0000976">
    <property type="term" value="F:transcription cis-regulatory region binding"/>
    <property type="evidence" value="ECO:0007669"/>
    <property type="project" value="TreeGrafter"/>
</dbReference>
<dbReference type="OMA" id="GFRYTYA"/>
<dbReference type="AlphaFoldDB" id="G3ASQ4"/>
<reference evidence="6 7" key="1">
    <citation type="journal article" date="2011" name="Proc. Natl. Acad. Sci. U.S.A.">
        <title>Comparative genomics of xylose-fermenting fungi for enhanced biofuel production.</title>
        <authorList>
            <person name="Wohlbach D.J."/>
            <person name="Kuo A."/>
            <person name="Sato T.K."/>
            <person name="Potts K.M."/>
            <person name="Salamov A.A."/>
            <person name="LaButti K.M."/>
            <person name="Sun H."/>
            <person name="Clum A."/>
            <person name="Pangilinan J.L."/>
            <person name="Lindquist E.A."/>
            <person name="Lucas S."/>
            <person name="Lapidus A."/>
            <person name="Jin M."/>
            <person name="Gunawan C."/>
            <person name="Balan V."/>
            <person name="Dale B.E."/>
            <person name="Jeffries T.W."/>
            <person name="Zinkel R."/>
            <person name="Barry K.W."/>
            <person name="Grigoriev I.V."/>
            <person name="Gasch A.P."/>
        </authorList>
    </citation>
    <scope>NUCLEOTIDE SEQUENCE [LARGE SCALE GENOMIC DNA]</scope>
    <source>
        <strain evidence="7">NRRL Y-27907 / 11-Y1</strain>
    </source>
</reference>
<dbReference type="InParanoid" id="G3ASQ4"/>
<dbReference type="KEGG" id="spaa:SPAPADRAFT_52290"/>
<comment type="similarity">
    <text evidence="3">Belongs to the cclA family.</text>
</comment>
<dbReference type="PANTHER" id="PTHR10598:SF0">
    <property type="entry name" value="SET1_ASH2 HISTONE METHYLTRANSFERASE COMPLEX SUBUNIT ASH2"/>
    <property type="match status" value="1"/>
</dbReference>
<evidence type="ECO:0000256" key="1">
    <source>
        <dbReference type="ARBA" id="ARBA00004123"/>
    </source>
</evidence>
<dbReference type="FunCoup" id="G3ASQ4">
    <property type="interactions" value="104"/>
</dbReference>
<keyword evidence="7" id="KW-1185">Reference proteome</keyword>
<evidence type="ECO:0000259" key="5">
    <source>
        <dbReference type="PROSITE" id="PS50188"/>
    </source>
</evidence>
<evidence type="ECO:0000313" key="7">
    <source>
        <dbReference type="Proteomes" id="UP000000709"/>
    </source>
</evidence>
<dbReference type="CDD" id="cd12872">
    <property type="entry name" value="SPRY_Ash2"/>
    <property type="match status" value="1"/>
</dbReference>
<dbReference type="OrthoDB" id="10266026at2759"/>
<evidence type="ECO:0000313" key="6">
    <source>
        <dbReference type="EMBL" id="EGW31118.1"/>
    </source>
</evidence>
<dbReference type="Proteomes" id="UP000000709">
    <property type="component" value="Unassembled WGS sequence"/>
</dbReference>
<dbReference type="InterPro" id="IPR013320">
    <property type="entry name" value="ConA-like_dom_sf"/>
</dbReference>
<proteinExistence type="inferred from homology"/>